<evidence type="ECO:0000313" key="1">
    <source>
        <dbReference type="EMBL" id="KAA2284740.1"/>
    </source>
</evidence>
<comment type="caution">
    <text evidence="1">The sequence shown here is derived from an EMBL/GenBank/DDBJ whole genome shotgun (WGS) entry which is preliminary data.</text>
</comment>
<accession>A0A5B2ZBT2</accession>
<dbReference type="AlphaFoldDB" id="A0A5B2ZBT2"/>
<dbReference type="RefSeq" id="WP_149860798.1">
    <property type="nucleotide sequence ID" value="NZ_VUOD01000005.1"/>
</dbReference>
<reference evidence="1 2" key="1">
    <citation type="submission" date="2019-09" db="EMBL/GenBank/DDBJ databases">
        <title>Arenimonas chukotkensis sp. nov., a bacterium isolated from Chukotka hot spring, Arctic region, Russia.</title>
        <authorList>
            <person name="Zayulina K.S."/>
            <person name="Prokofeva M.I."/>
            <person name="Elcheninov A.G."/>
            <person name="Novikov A."/>
            <person name="Kochetkova T.V."/>
            <person name="Kublanov I.V."/>
        </authorList>
    </citation>
    <scope>NUCLEOTIDE SEQUENCE [LARGE SCALE GENOMIC DNA]</scope>
    <source>
        <strain evidence="1 2">3729k</strain>
    </source>
</reference>
<dbReference type="EMBL" id="VUOD01000005">
    <property type="protein sequence ID" value="KAA2284740.1"/>
    <property type="molecule type" value="Genomic_DNA"/>
</dbReference>
<gene>
    <name evidence="1" type="ORF">F0415_08575</name>
</gene>
<evidence type="ECO:0000313" key="2">
    <source>
        <dbReference type="Proteomes" id="UP000322165"/>
    </source>
</evidence>
<proteinExistence type="predicted"/>
<organism evidence="1 2">
    <name type="scientific">Arenimonas fontis</name>
    <dbReference type="NCBI Taxonomy" id="2608255"/>
    <lineage>
        <taxon>Bacteria</taxon>
        <taxon>Pseudomonadati</taxon>
        <taxon>Pseudomonadota</taxon>
        <taxon>Gammaproteobacteria</taxon>
        <taxon>Lysobacterales</taxon>
        <taxon>Lysobacteraceae</taxon>
        <taxon>Arenimonas</taxon>
    </lineage>
</organism>
<name>A0A5B2ZBT2_9GAMM</name>
<sequence length="74" mass="7581">MNLRNPLRRGLFALPLVALALVAAIAAEPPELGERIQRGLAARLAGECDVPAPGLLGLARVPGHLVLPPADCAG</sequence>
<protein>
    <submittedName>
        <fullName evidence="1">Uncharacterized protein</fullName>
    </submittedName>
</protein>
<keyword evidence="2" id="KW-1185">Reference proteome</keyword>
<dbReference type="Proteomes" id="UP000322165">
    <property type="component" value="Unassembled WGS sequence"/>
</dbReference>
<reference evidence="1 2" key="2">
    <citation type="submission" date="2019-09" db="EMBL/GenBank/DDBJ databases">
        <authorList>
            <person name="Mazur A."/>
        </authorList>
    </citation>
    <scope>NUCLEOTIDE SEQUENCE [LARGE SCALE GENOMIC DNA]</scope>
    <source>
        <strain evidence="1 2">3729k</strain>
    </source>
</reference>